<dbReference type="PANTHER" id="PTHR36836:SF1">
    <property type="entry name" value="COLANIC ACID BIOSYNTHESIS PROTEIN WCAK"/>
    <property type="match status" value="1"/>
</dbReference>
<dbReference type="Gene3D" id="3.40.50.2000">
    <property type="entry name" value="Glycogen Phosphorylase B"/>
    <property type="match status" value="1"/>
</dbReference>
<dbReference type="OrthoDB" id="346402at2157"/>
<sequence>MSDPRVYFVNDTTTSSNWGCRGTTRALRSLVESTGATIGDTAYLDDLHHSDRLLTRVPGVTDWMARVAGDVTDARRRTLGALRLTTGGDRREAWKRYESLTSRWDAVPLTVDEYDGAAERVVDGELFAAQRDAIEACDAVVINGEGSVYDRRRKGRVLLFLAYVAAEHLDTPTALVNHTADVSDPVVREAVATVYPLLDDVVFREPRSAEACEAFLPGAVGDHLGADAAFRRRPIEDRDAWASVAEREEYYGVWPDSAAGFDPREPYVCVGGSSIFDRPDRPQYDPEPAYASLCRRLERRVAPVVLTASCPTDARLFRPIADELGLPLIGPRTPVTQAIDVLGNADAYVGGRWHPGIYAATGGTPVVTLTANTYKTAGLVDHLELDAPTFDALALHRHVSEIASLVEEYVDRGEPLRRRLRERADELAELATRNVEALPGEADDRL</sequence>
<proteinExistence type="predicted"/>
<feature type="domain" description="Polysaccharide pyruvyl transferase" evidence="1">
    <location>
        <begin position="104"/>
        <end position="369"/>
    </location>
</feature>
<dbReference type="InterPro" id="IPR007345">
    <property type="entry name" value="Polysacch_pyruvyl_Trfase"/>
</dbReference>
<evidence type="ECO:0000259" key="1">
    <source>
        <dbReference type="Pfam" id="PF04230"/>
    </source>
</evidence>
<dbReference type="EMBL" id="AOJH01000043">
    <property type="protein sequence ID" value="EMA65535.1"/>
    <property type="molecule type" value="Genomic_DNA"/>
</dbReference>
<reference evidence="2 3" key="1">
    <citation type="journal article" date="2014" name="PLoS Genet.">
        <title>Phylogenetically driven sequencing of extremely halophilic archaea reveals strategies for static and dynamic osmo-response.</title>
        <authorList>
            <person name="Becker E.A."/>
            <person name="Seitzer P.M."/>
            <person name="Tritt A."/>
            <person name="Larsen D."/>
            <person name="Krusor M."/>
            <person name="Yao A.I."/>
            <person name="Wu D."/>
            <person name="Madern D."/>
            <person name="Eisen J.A."/>
            <person name="Darling A.E."/>
            <person name="Facciotti M.T."/>
        </authorList>
    </citation>
    <scope>NUCLEOTIDE SEQUENCE [LARGE SCALE GENOMIC DNA]</scope>
    <source>
        <strain evidence="2 3">JCM 14978</strain>
    </source>
</reference>
<protein>
    <recommendedName>
        <fullName evidence="1">Polysaccharide pyruvyl transferase domain-containing protein</fullName>
    </recommendedName>
</protein>
<dbReference type="RefSeq" id="WP_008847958.1">
    <property type="nucleotide sequence ID" value="NZ_AOJH01000043.1"/>
</dbReference>
<dbReference type="Pfam" id="PF04230">
    <property type="entry name" value="PS_pyruv_trans"/>
    <property type="match status" value="1"/>
</dbReference>
<dbReference type="PANTHER" id="PTHR36836">
    <property type="entry name" value="COLANIC ACID BIOSYNTHESIS PROTEIN WCAK"/>
    <property type="match status" value="1"/>
</dbReference>
<dbReference type="Proteomes" id="UP000011546">
    <property type="component" value="Unassembled WGS sequence"/>
</dbReference>
<dbReference type="AlphaFoldDB" id="M0P9Q4"/>
<accession>M0P9Q4</accession>
<comment type="caution">
    <text evidence="2">The sequence shown here is derived from an EMBL/GenBank/DDBJ whole genome shotgun (WGS) entry which is preliminary data.</text>
</comment>
<name>M0P9Q4_9EURY</name>
<evidence type="ECO:0000313" key="2">
    <source>
        <dbReference type="EMBL" id="EMA65535.1"/>
    </source>
</evidence>
<dbReference type="STRING" id="1230456.C468_06123"/>
<dbReference type="PATRIC" id="fig|1230456.3.peg.1195"/>
<keyword evidence="3" id="KW-1185">Reference proteome</keyword>
<gene>
    <name evidence="2" type="ORF">C468_06123</name>
</gene>
<evidence type="ECO:0000313" key="3">
    <source>
        <dbReference type="Proteomes" id="UP000011546"/>
    </source>
</evidence>
<organism evidence="2 3">
    <name type="scientific">Halorubrum kocurii JCM 14978</name>
    <dbReference type="NCBI Taxonomy" id="1230456"/>
    <lineage>
        <taxon>Archaea</taxon>
        <taxon>Methanobacteriati</taxon>
        <taxon>Methanobacteriota</taxon>
        <taxon>Stenosarchaea group</taxon>
        <taxon>Halobacteria</taxon>
        <taxon>Halobacteriales</taxon>
        <taxon>Haloferacaceae</taxon>
        <taxon>Halorubrum</taxon>
    </lineage>
</organism>